<gene>
    <name evidence="4" type="ORF">CLV43_105208</name>
</gene>
<dbReference type="Pfam" id="PF06722">
    <property type="entry name" value="EryCIII-like_C"/>
    <property type="match status" value="1"/>
</dbReference>
<evidence type="ECO:0000259" key="3">
    <source>
        <dbReference type="Pfam" id="PF06722"/>
    </source>
</evidence>
<accession>A0A2T0T6Z8</accession>
<dbReference type="RefSeq" id="WP_106188475.1">
    <property type="nucleotide sequence ID" value="NZ_PVTF01000005.1"/>
</dbReference>
<organism evidence="4 5">
    <name type="scientific">Umezawaea tangerina</name>
    <dbReference type="NCBI Taxonomy" id="84725"/>
    <lineage>
        <taxon>Bacteria</taxon>
        <taxon>Bacillati</taxon>
        <taxon>Actinomycetota</taxon>
        <taxon>Actinomycetes</taxon>
        <taxon>Pseudonocardiales</taxon>
        <taxon>Pseudonocardiaceae</taxon>
        <taxon>Umezawaea</taxon>
    </lineage>
</organism>
<name>A0A2T0T6Z8_9PSEU</name>
<proteinExistence type="predicted"/>
<reference evidence="4 5" key="1">
    <citation type="submission" date="2018-03" db="EMBL/GenBank/DDBJ databases">
        <title>Genomic Encyclopedia of Archaeal and Bacterial Type Strains, Phase II (KMG-II): from individual species to whole genera.</title>
        <authorList>
            <person name="Goeker M."/>
        </authorList>
    </citation>
    <scope>NUCLEOTIDE SEQUENCE [LARGE SCALE GENOMIC DNA]</scope>
    <source>
        <strain evidence="4 5">DSM 44720</strain>
    </source>
</reference>
<dbReference type="InterPro" id="IPR050271">
    <property type="entry name" value="UDP-glycosyltransferase"/>
</dbReference>
<dbReference type="OrthoDB" id="6620093at2"/>
<dbReference type="GO" id="GO:0016758">
    <property type="term" value="F:hexosyltransferase activity"/>
    <property type="evidence" value="ECO:0007669"/>
    <property type="project" value="UniProtKB-ARBA"/>
</dbReference>
<dbReference type="SUPFAM" id="SSF53756">
    <property type="entry name" value="UDP-Glycosyltransferase/glycogen phosphorylase"/>
    <property type="match status" value="1"/>
</dbReference>
<feature type="domain" description="Erythromycin biosynthesis protein CIII-like C-terminal" evidence="3">
    <location>
        <begin position="257"/>
        <end position="396"/>
    </location>
</feature>
<dbReference type="Proteomes" id="UP000239494">
    <property type="component" value="Unassembled WGS sequence"/>
</dbReference>
<sequence length="407" mass="44547">MTIPPDGRTRVLVTVNPFESHVRGLVTLVTTLSGLGHDVRIAVPDGWSGRLRDYGVTTVEIAPMWLDPKFATVVFGALLDGGAAGFDRTLITEFTSPRFVTPVVDGVLALSEHWRPHVIVHECTEFGGYLAAEVLGIPHVVVDIGSLEAIALGLHDEVVQPALTGLRSRLGLAPEPSTPGILRHLTVSVTPEQFNHADFGPPLARYRHELPVRHDERLPGVFARLPDDRPVVYLSMGSIGPLSSRFTQRSTEIYDELFTALAALECSVIAALPSRYEPLFPSLPPHVHTMPWVPQSLVLEHVDLFITHGGLNSIRDTITCGVPQVLMPFFADHPGNARRCERLGTGVRVDPTTVTAAEVRSACERVLADPSYRRRTEDLRRHMRALPPQTAFAGDLDLLVQQCSGVL</sequence>
<evidence type="ECO:0000256" key="2">
    <source>
        <dbReference type="ARBA" id="ARBA00022679"/>
    </source>
</evidence>
<evidence type="ECO:0000313" key="4">
    <source>
        <dbReference type="EMBL" id="PRY41450.1"/>
    </source>
</evidence>
<dbReference type="InterPro" id="IPR002213">
    <property type="entry name" value="UDP_glucos_trans"/>
</dbReference>
<protein>
    <submittedName>
        <fullName evidence="4">N-glycosyltransferase</fullName>
    </submittedName>
</protein>
<dbReference type="PANTHER" id="PTHR48043:SF145">
    <property type="entry name" value="FI06409P-RELATED"/>
    <property type="match status" value="1"/>
</dbReference>
<dbReference type="InterPro" id="IPR010610">
    <property type="entry name" value="EryCIII-like_C"/>
</dbReference>
<keyword evidence="1" id="KW-0328">Glycosyltransferase</keyword>
<dbReference type="GO" id="GO:0008194">
    <property type="term" value="F:UDP-glycosyltransferase activity"/>
    <property type="evidence" value="ECO:0007669"/>
    <property type="project" value="InterPro"/>
</dbReference>
<evidence type="ECO:0000256" key="1">
    <source>
        <dbReference type="ARBA" id="ARBA00022676"/>
    </source>
</evidence>
<dbReference type="AlphaFoldDB" id="A0A2T0T6Z8"/>
<comment type="caution">
    <text evidence="4">The sequence shown here is derived from an EMBL/GenBank/DDBJ whole genome shotgun (WGS) entry which is preliminary data.</text>
</comment>
<dbReference type="FunFam" id="3.40.50.2000:FF:000072">
    <property type="entry name" value="Glycosyl transferase"/>
    <property type="match status" value="1"/>
</dbReference>
<dbReference type="CDD" id="cd03784">
    <property type="entry name" value="GT1_Gtf-like"/>
    <property type="match status" value="1"/>
</dbReference>
<keyword evidence="2 4" id="KW-0808">Transferase</keyword>
<dbReference type="PANTHER" id="PTHR48043">
    <property type="entry name" value="EG:EG0003.4 PROTEIN-RELATED"/>
    <property type="match status" value="1"/>
</dbReference>
<dbReference type="Gene3D" id="3.40.50.2000">
    <property type="entry name" value="Glycogen Phosphorylase B"/>
    <property type="match status" value="2"/>
</dbReference>
<dbReference type="EMBL" id="PVTF01000005">
    <property type="protein sequence ID" value="PRY41450.1"/>
    <property type="molecule type" value="Genomic_DNA"/>
</dbReference>
<evidence type="ECO:0000313" key="5">
    <source>
        <dbReference type="Proteomes" id="UP000239494"/>
    </source>
</evidence>
<keyword evidence="5" id="KW-1185">Reference proteome</keyword>